<name>G9XVK9_DESHA</name>
<dbReference type="HOGENOM" id="CLU_2751198_0_0_9"/>
<evidence type="ECO:0000313" key="1">
    <source>
        <dbReference type="EMBL" id="EHL04328.1"/>
    </source>
</evidence>
<dbReference type="Proteomes" id="UP000004416">
    <property type="component" value="Unassembled WGS sequence"/>
</dbReference>
<gene>
    <name evidence="1" type="ORF">HMPREF0322_05022</name>
</gene>
<sequence length="70" mass="8299">MQKFPKYLLDGCIAWTRINLKNLCSLFFQKGIIFRQRGVISFLYRKLCTILKCNISDILEIISDEQRNKV</sequence>
<protein>
    <submittedName>
        <fullName evidence="1">Uncharacterized protein</fullName>
    </submittedName>
</protein>
<proteinExistence type="predicted"/>
<organism evidence="1 2">
    <name type="scientific">Desulfitobacterium hafniense DP7</name>
    <dbReference type="NCBI Taxonomy" id="537010"/>
    <lineage>
        <taxon>Bacteria</taxon>
        <taxon>Bacillati</taxon>
        <taxon>Bacillota</taxon>
        <taxon>Clostridia</taxon>
        <taxon>Eubacteriales</taxon>
        <taxon>Desulfitobacteriaceae</taxon>
        <taxon>Desulfitobacterium</taxon>
    </lineage>
</organism>
<comment type="caution">
    <text evidence="1">The sequence shown here is derived from an EMBL/GenBank/DDBJ whole genome shotgun (WGS) entry which is preliminary data.</text>
</comment>
<dbReference type="AlphaFoldDB" id="G9XVK9"/>
<accession>G9XVK9</accession>
<dbReference type="EMBL" id="AFZX01000136">
    <property type="protein sequence ID" value="EHL04328.1"/>
    <property type="molecule type" value="Genomic_DNA"/>
</dbReference>
<reference evidence="1 2" key="1">
    <citation type="submission" date="2011-08" db="EMBL/GenBank/DDBJ databases">
        <authorList>
            <person name="Weinstock G."/>
            <person name="Sodergren E."/>
            <person name="Clifton S."/>
            <person name="Fulton L."/>
            <person name="Fulton B."/>
            <person name="Courtney L."/>
            <person name="Fronick C."/>
            <person name="Harrison M."/>
            <person name="Strong C."/>
            <person name="Farmer C."/>
            <person name="Delahaunty K."/>
            <person name="Markovic C."/>
            <person name="Hall O."/>
            <person name="Minx P."/>
            <person name="Tomlinson C."/>
            <person name="Mitreva M."/>
            <person name="Hou S."/>
            <person name="Chen J."/>
            <person name="Wollam A."/>
            <person name="Pepin K.H."/>
            <person name="Johnson M."/>
            <person name="Bhonagiri V."/>
            <person name="Zhang X."/>
            <person name="Suruliraj S."/>
            <person name="Warren W."/>
            <person name="Chinwalla A."/>
            <person name="Mardis E.R."/>
            <person name="Wilson R.K."/>
        </authorList>
    </citation>
    <scope>NUCLEOTIDE SEQUENCE [LARGE SCALE GENOMIC DNA]</scope>
    <source>
        <strain evidence="1 2">DP7</strain>
    </source>
</reference>
<evidence type="ECO:0000313" key="2">
    <source>
        <dbReference type="Proteomes" id="UP000004416"/>
    </source>
</evidence>